<evidence type="ECO:0000313" key="1">
    <source>
        <dbReference type="EMBL" id="HAS8541264.1"/>
    </source>
</evidence>
<dbReference type="EMBL" id="DACRBY010000020">
    <property type="protein sequence ID" value="HAS8541264.1"/>
    <property type="molecule type" value="Genomic_DNA"/>
</dbReference>
<comment type="caution">
    <text evidence="1">The sequence shown here is derived from an EMBL/GenBank/DDBJ whole genome shotgun (WGS) entry which is preliminary data.</text>
</comment>
<dbReference type="AlphaFoldDB" id="A0A8H9N1Y0"/>
<sequence>MKIDTKSFIAKAEAILSLLKRHDEYTKYAEGHKRLNANSLSLLFKPVEAIDPQLFDVIMKDINSNAFDINLSWDHNDGYAPEHNPDSNTILITLVSVGIFNVGFEGHSNPSGLYTQKHEISFTPTNDGISEISDVLSAIESNTLSDIIQNTYFQNDGELINSIAPLSDKELQMLKNIEGFLTHNTSVRNTLIDLRAY</sequence>
<reference evidence="1" key="1">
    <citation type="journal article" date="2018" name="Genome Biol.">
        <title>SKESA: strategic k-mer extension for scrupulous assemblies.</title>
        <authorList>
            <person name="Souvorov A."/>
            <person name="Agarwala R."/>
            <person name="Lipman D.J."/>
        </authorList>
    </citation>
    <scope>NUCLEOTIDE SEQUENCE</scope>
    <source>
        <strain evidence="1">BCW_3452</strain>
    </source>
</reference>
<reference evidence="1" key="2">
    <citation type="submission" date="2019-01" db="EMBL/GenBank/DDBJ databases">
        <authorList>
            <consortium name="NCBI Pathogen Detection Project"/>
        </authorList>
    </citation>
    <scope>NUCLEOTIDE SEQUENCE</scope>
    <source>
        <strain evidence="1">BCW_3452</strain>
    </source>
</reference>
<organism evidence="1">
    <name type="scientific">Vibrio vulnificus</name>
    <dbReference type="NCBI Taxonomy" id="672"/>
    <lineage>
        <taxon>Bacteria</taxon>
        <taxon>Pseudomonadati</taxon>
        <taxon>Pseudomonadota</taxon>
        <taxon>Gammaproteobacteria</taxon>
        <taxon>Vibrionales</taxon>
        <taxon>Vibrionaceae</taxon>
        <taxon>Vibrio</taxon>
    </lineage>
</organism>
<protein>
    <submittedName>
        <fullName evidence="1">Uncharacterized protein</fullName>
    </submittedName>
</protein>
<proteinExistence type="predicted"/>
<dbReference type="Proteomes" id="UP000863257">
    <property type="component" value="Unassembled WGS sequence"/>
</dbReference>
<gene>
    <name evidence="1" type="ORF">I7730_15890</name>
</gene>
<name>A0A8H9N1Y0_VIBVL</name>
<accession>A0A8H9N1Y0</accession>